<dbReference type="RefSeq" id="WP_031503851.1">
    <property type="nucleotide sequence ID" value="NC_022795.1"/>
</dbReference>
<dbReference type="PATRIC" id="fig|1123384.7.peg.541"/>
<dbReference type="Gene3D" id="3.40.50.10490">
    <property type="entry name" value="Glucose-6-phosphate isomerase like protein, domain 1"/>
    <property type="match status" value="1"/>
</dbReference>
<dbReference type="GO" id="GO:0003700">
    <property type="term" value="F:DNA-binding transcription factor activity"/>
    <property type="evidence" value="ECO:0007669"/>
    <property type="project" value="InterPro"/>
</dbReference>
<evidence type="ECO:0000256" key="1">
    <source>
        <dbReference type="ARBA" id="ARBA00023015"/>
    </source>
</evidence>
<evidence type="ECO:0000256" key="3">
    <source>
        <dbReference type="ARBA" id="ARBA00023163"/>
    </source>
</evidence>
<dbReference type="InterPro" id="IPR000281">
    <property type="entry name" value="HTH_RpiR"/>
</dbReference>
<dbReference type="GO" id="GO:0003677">
    <property type="term" value="F:DNA binding"/>
    <property type="evidence" value="ECO:0007669"/>
    <property type="project" value="UniProtKB-KW"/>
</dbReference>
<dbReference type="InterPro" id="IPR047640">
    <property type="entry name" value="RpiR-like"/>
</dbReference>
<reference evidence="6 7" key="1">
    <citation type="submission" date="2014-01" db="EMBL/GenBank/DDBJ databases">
        <title>Genome sequencing of Thermotog hypogea.</title>
        <authorList>
            <person name="Zhang X."/>
            <person name="Alvare G."/>
            <person name="Fristensky B."/>
            <person name="Chen L."/>
            <person name="Suen T."/>
            <person name="Chen Q."/>
            <person name="Ma K."/>
        </authorList>
    </citation>
    <scope>NUCLEOTIDE SEQUENCE [LARGE SCALE GENOMIC DNA]</scope>
    <source>
        <strain evidence="6 7">DSM 11164</strain>
    </source>
</reference>
<protein>
    <submittedName>
        <fullName evidence="6">RpiR family transcriptional regulator</fullName>
    </submittedName>
</protein>
<dbReference type="InterPro" id="IPR035472">
    <property type="entry name" value="RpiR-like_SIS"/>
</dbReference>
<dbReference type="EMBL" id="CP007141">
    <property type="protein sequence ID" value="AJC73301.1"/>
    <property type="molecule type" value="Genomic_DNA"/>
</dbReference>
<dbReference type="PaxDb" id="1123384-AJ81_02745"/>
<keyword evidence="3" id="KW-0804">Transcription</keyword>
<dbReference type="SUPFAM" id="SSF53697">
    <property type="entry name" value="SIS domain"/>
    <property type="match status" value="1"/>
</dbReference>
<gene>
    <name evidence="6" type="ORF">AJ81_02745</name>
</gene>
<dbReference type="Gene3D" id="1.10.10.10">
    <property type="entry name" value="Winged helix-like DNA-binding domain superfamily/Winged helix DNA-binding domain"/>
    <property type="match status" value="1"/>
</dbReference>
<organism evidence="6 7">
    <name type="scientific">Pseudothermotoga hypogea DSM 11164 = NBRC 106472</name>
    <dbReference type="NCBI Taxonomy" id="1123384"/>
    <lineage>
        <taxon>Bacteria</taxon>
        <taxon>Thermotogati</taxon>
        <taxon>Thermotogota</taxon>
        <taxon>Thermotogae</taxon>
        <taxon>Thermotogales</taxon>
        <taxon>Thermotogaceae</taxon>
        <taxon>Pseudothermotoga</taxon>
    </lineage>
</organism>
<feature type="domain" description="HTH rpiR-type" evidence="4">
    <location>
        <begin position="3"/>
        <end position="79"/>
    </location>
</feature>
<evidence type="ECO:0000259" key="5">
    <source>
        <dbReference type="PROSITE" id="PS51464"/>
    </source>
</evidence>
<dbReference type="InterPro" id="IPR001347">
    <property type="entry name" value="SIS_dom"/>
</dbReference>
<dbReference type="InterPro" id="IPR009057">
    <property type="entry name" value="Homeodomain-like_sf"/>
</dbReference>
<dbReference type="PANTHER" id="PTHR30514">
    <property type="entry name" value="GLUCOKINASE"/>
    <property type="match status" value="1"/>
</dbReference>
<dbReference type="AlphaFoldDB" id="A0A0X1KPZ3"/>
<evidence type="ECO:0000256" key="2">
    <source>
        <dbReference type="ARBA" id="ARBA00023125"/>
    </source>
</evidence>
<keyword evidence="1" id="KW-0805">Transcription regulation</keyword>
<accession>A0A0X1KPZ3</accession>
<keyword evidence="2" id="KW-0238">DNA-binding</keyword>
<dbReference type="KEGG" id="phy:AJ81_02745"/>
<evidence type="ECO:0000313" key="6">
    <source>
        <dbReference type="EMBL" id="AJC73301.1"/>
    </source>
</evidence>
<dbReference type="SUPFAM" id="SSF46689">
    <property type="entry name" value="Homeodomain-like"/>
    <property type="match status" value="1"/>
</dbReference>
<dbReference type="InterPro" id="IPR036388">
    <property type="entry name" value="WH-like_DNA-bd_sf"/>
</dbReference>
<dbReference type="PROSITE" id="PS51071">
    <property type="entry name" value="HTH_RPIR"/>
    <property type="match status" value="1"/>
</dbReference>
<dbReference type="Proteomes" id="UP000077469">
    <property type="component" value="Chromosome"/>
</dbReference>
<dbReference type="Pfam" id="PF01380">
    <property type="entry name" value="SIS"/>
    <property type="match status" value="1"/>
</dbReference>
<dbReference type="PROSITE" id="PS51464">
    <property type="entry name" value="SIS"/>
    <property type="match status" value="1"/>
</dbReference>
<dbReference type="CDD" id="cd05013">
    <property type="entry name" value="SIS_RpiR"/>
    <property type="match status" value="1"/>
</dbReference>
<dbReference type="OrthoDB" id="41957at2"/>
<keyword evidence="7" id="KW-1185">Reference proteome</keyword>
<evidence type="ECO:0000259" key="4">
    <source>
        <dbReference type="PROSITE" id="PS51071"/>
    </source>
</evidence>
<dbReference type="GO" id="GO:0097367">
    <property type="term" value="F:carbohydrate derivative binding"/>
    <property type="evidence" value="ECO:0007669"/>
    <property type="project" value="InterPro"/>
</dbReference>
<dbReference type="Pfam" id="PF01418">
    <property type="entry name" value="HTH_6"/>
    <property type="match status" value="1"/>
</dbReference>
<dbReference type="STRING" id="1123384.AJ81_02745"/>
<name>A0A0X1KPZ3_9THEM</name>
<feature type="domain" description="SIS" evidence="5">
    <location>
        <begin position="119"/>
        <end position="258"/>
    </location>
</feature>
<proteinExistence type="predicted"/>
<sequence>MKRSVYHRLRDLLPQLRGVHGEIARHVIEDPSSVLEMKITDFAKKINASPASLVDFCKKLGFSGFKEFRLALAQEISLLESMKPDVEKISEVSRDYINFIIEEVKESLKLVGDDDLTKATNALMKSNVVEIAAYGFDTVAARDLFLKLKQFGFQVNFFENPFLQSISASFLNENSCLVAISSSHSSRDLLDAVSYAKRAKATVVAIAPPSSAVSDLADVFLAVYVKTEVFPEGGFLTRFLQLFVIDMLLLKMFELDKERFRSAYTHFEEVLRYKRRGDRGVF</sequence>
<dbReference type="GO" id="GO:1901135">
    <property type="term" value="P:carbohydrate derivative metabolic process"/>
    <property type="evidence" value="ECO:0007669"/>
    <property type="project" value="InterPro"/>
</dbReference>
<evidence type="ECO:0000313" key="7">
    <source>
        <dbReference type="Proteomes" id="UP000077469"/>
    </source>
</evidence>
<dbReference type="InterPro" id="IPR046348">
    <property type="entry name" value="SIS_dom_sf"/>
</dbReference>
<dbReference type="PANTHER" id="PTHR30514:SF1">
    <property type="entry name" value="HTH-TYPE TRANSCRIPTIONAL REGULATOR HEXR-RELATED"/>
    <property type="match status" value="1"/>
</dbReference>